<evidence type="ECO:0000313" key="3">
    <source>
        <dbReference type="Proteomes" id="UP000571017"/>
    </source>
</evidence>
<keyword evidence="1" id="KW-0472">Membrane</keyword>
<organism evidence="2 3">
    <name type="scientific">Halobacillus locisalis</name>
    <dbReference type="NCBI Taxonomy" id="220753"/>
    <lineage>
        <taxon>Bacteria</taxon>
        <taxon>Bacillati</taxon>
        <taxon>Bacillota</taxon>
        <taxon>Bacilli</taxon>
        <taxon>Bacillales</taxon>
        <taxon>Bacillaceae</taxon>
        <taxon>Halobacillus</taxon>
    </lineage>
</organism>
<evidence type="ECO:0000313" key="2">
    <source>
        <dbReference type="EMBL" id="MBA2176891.1"/>
    </source>
</evidence>
<gene>
    <name evidence="2" type="ORF">H0266_18585</name>
</gene>
<comment type="caution">
    <text evidence="2">The sequence shown here is derived from an EMBL/GenBank/DDBJ whole genome shotgun (WGS) entry which is preliminary data.</text>
</comment>
<protein>
    <recommendedName>
        <fullName evidence="4">Conjugal transfer protein</fullName>
    </recommendedName>
</protein>
<feature type="transmembrane region" description="Helical" evidence="1">
    <location>
        <begin position="36"/>
        <end position="57"/>
    </location>
</feature>
<keyword evidence="3" id="KW-1185">Reference proteome</keyword>
<keyword evidence="1" id="KW-1133">Transmembrane helix</keyword>
<dbReference type="EMBL" id="JACEFG010000005">
    <property type="protein sequence ID" value="MBA2176891.1"/>
    <property type="molecule type" value="Genomic_DNA"/>
</dbReference>
<sequence length="167" mass="20048">MENERNQRVKLLVLNDYLKFDRKLYQFMGLPLGRPIAFRALLYFLGMAIFSCLFYFMPIVGNLINWIPFIYMIVFPAMTAYILTDTRTEGRLPLAFFRSVLKYYWRKSKRVTYVRDKEIPKPRSYSMRGYGTVTYAETRSLDHFTEQTYHFKAKKKERTKVTNVINK</sequence>
<accession>A0A838CY79</accession>
<dbReference type="InterPro" id="IPR025608">
    <property type="entry name" value="TcpE"/>
</dbReference>
<evidence type="ECO:0008006" key="4">
    <source>
        <dbReference type="Google" id="ProtNLM"/>
    </source>
</evidence>
<keyword evidence="1" id="KW-0812">Transmembrane</keyword>
<evidence type="ECO:0000256" key="1">
    <source>
        <dbReference type="SAM" id="Phobius"/>
    </source>
</evidence>
<dbReference type="Proteomes" id="UP000571017">
    <property type="component" value="Unassembled WGS sequence"/>
</dbReference>
<dbReference type="RefSeq" id="WP_181473952.1">
    <property type="nucleotide sequence ID" value="NZ_JACEFG010000005.1"/>
</dbReference>
<dbReference type="AlphaFoldDB" id="A0A838CY79"/>
<name>A0A838CY79_9BACI</name>
<proteinExistence type="predicted"/>
<reference evidence="2 3" key="1">
    <citation type="journal article" date="2004" name="Extremophiles">
        <title>Halobacillus locisalis sp. nov., a halophilic bacterium isolated from a marine solar saltern of the Yellow Sea in Korea.</title>
        <authorList>
            <person name="Yoon J.H."/>
            <person name="Kang K.H."/>
            <person name="Oh T.K."/>
            <person name="Park Y.H."/>
        </authorList>
    </citation>
    <scope>NUCLEOTIDE SEQUENCE [LARGE SCALE GENOMIC DNA]</scope>
    <source>
        <strain evidence="2 3">KCTC 3788</strain>
    </source>
</reference>
<dbReference type="Pfam" id="PF12648">
    <property type="entry name" value="TcpE"/>
    <property type="match status" value="1"/>
</dbReference>
<feature type="transmembrane region" description="Helical" evidence="1">
    <location>
        <begin position="63"/>
        <end position="83"/>
    </location>
</feature>